<feature type="transmembrane region" description="Helical" evidence="8">
    <location>
        <begin position="259"/>
        <end position="280"/>
    </location>
</feature>
<dbReference type="InterPro" id="IPR000276">
    <property type="entry name" value="GPCR_Rhodpsn"/>
</dbReference>
<keyword evidence="5 8" id="KW-0472">Membrane</keyword>
<feature type="transmembrane region" description="Helical" evidence="8">
    <location>
        <begin position="96"/>
        <end position="114"/>
    </location>
</feature>
<comment type="caution">
    <text evidence="10">The sequence shown here is derived from an EMBL/GenBank/DDBJ whole genome shotgun (WGS) entry which is preliminary data.</text>
</comment>
<feature type="transmembrane region" description="Helical" evidence="8">
    <location>
        <begin position="126"/>
        <end position="147"/>
    </location>
</feature>
<keyword evidence="3 8" id="KW-1133">Transmembrane helix</keyword>
<dbReference type="PRINTS" id="PR00237">
    <property type="entry name" value="GPCRRHODOPSN"/>
</dbReference>
<evidence type="ECO:0000256" key="1">
    <source>
        <dbReference type="ARBA" id="ARBA00004141"/>
    </source>
</evidence>
<evidence type="ECO:0000313" key="10">
    <source>
        <dbReference type="EMBL" id="CAH1784328.1"/>
    </source>
</evidence>
<comment type="subcellular location">
    <subcellularLocation>
        <location evidence="1">Membrane</location>
        <topology evidence="1">Multi-pass membrane protein</topology>
    </subcellularLocation>
</comment>
<evidence type="ECO:0000256" key="5">
    <source>
        <dbReference type="ARBA" id="ARBA00023136"/>
    </source>
</evidence>
<reference evidence="10" key="1">
    <citation type="submission" date="2022-03" db="EMBL/GenBank/DDBJ databases">
        <authorList>
            <person name="Martin C."/>
        </authorList>
    </citation>
    <scope>NUCLEOTIDE SEQUENCE</scope>
</reference>
<dbReference type="Proteomes" id="UP000749559">
    <property type="component" value="Unassembled WGS sequence"/>
</dbReference>
<dbReference type="OrthoDB" id="9983318at2759"/>
<dbReference type="GO" id="GO:0004930">
    <property type="term" value="F:G protein-coupled receptor activity"/>
    <property type="evidence" value="ECO:0007669"/>
    <property type="project" value="UniProtKB-KW"/>
</dbReference>
<gene>
    <name evidence="10" type="ORF">OFUS_LOCUS10545</name>
</gene>
<evidence type="ECO:0000256" key="3">
    <source>
        <dbReference type="ARBA" id="ARBA00022989"/>
    </source>
</evidence>
<feature type="transmembrane region" description="Helical" evidence="8">
    <location>
        <begin position="167"/>
        <end position="193"/>
    </location>
</feature>
<keyword evidence="6" id="KW-0675">Receptor</keyword>
<dbReference type="AlphaFoldDB" id="A0A8S4NR84"/>
<feature type="transmembrane region" description="Helical" evidence="8">
    <location>
        <begin position="214"/>
        <end position="239"/>
    </location>
</feature>
<keyword evidence="2 8" id="KW-0812">Transmembrane</keyword>
<name>A0A8S4NR84_OWEFU</name>
<protein>
    <recommendedName>
        <fullName evidence="9">G-protein coupled receptors family 1 profile domain-containing protein</fullName>
    </recommendedName>
</protein>
<feature type="transmembrane region" description="Helical" evidence="8">
    <location>
        <begin position="45"/>
        <end position="67"/>
    </location>
</feature>
<feature type="non-terminal residue" evidence="10">
    <location>
        <position position="1"/>
    </location>
</feature>
<evidence type="ECO:0000256" key="2">
    <source>
        <dbReference type="ARBA" id="ARBA00022692"/>
    </source>
</evidence>
<evidence type="ECO:0000256" key="6">
    <source>
        <dbReference type="ARBA" id="ARBA00023170"/>
    </source>
</evidence>
<dbReference type="EMBL" id="CAIIXF020000005">
    <property type="protein sequence ID" value="CAH1784328.1"/>
    <property type="molecule type" value="Genomic_DNA"/>
</dbReference>
<keyword evidence="7" id="KW-0807">Transducer</keyword>
<dbReference type="Gene3D" id="1.20.1070.10">
    <property type="entry name" value="Rhodopsin 7-helix transmembrane proteins"/>
    <property type="match status" value="1"/>
</dbReference>
<dbReference type="SUPFAM" id="SSF81321">
    <property type="entry name" value="Family A G protein-coupled receptor-like"/>
    <property type="match status" value="1"/>
</dbReference>
<evidence type="ECO:0000256" key="8">
    <source>
        <dbReference type="SAM" id="Phobius"/>
    </source>
</evidence>
<evidence type="ECO:0000259" key="9">
    <source>
        <dbReference type="PROSITE" id="PS50262"/>
    </source>
</evidence>
<dbReference type="InterPro" id="IPR017452">
    <property type="entry name" value="GPCR_Rhodpsn_7TM"/>
</dbReference>
<keyword evidence="11" id="KW-1185">Reference proteome</keyword>
<feature type="transmembrane region" description="Helical" evidence="8">
    <location>
        <begin position="12"/>
        <end position="33"/>
    </location>
</feature>
<feature type="domain" description="G-protein coupled receptors family 1 profile" evidence="9">
    <location>
        <begin position="25"/>
        <end position="278"/>
    </location>
</feature>
<evidence type="ECO:0000313" key="11">
    <source>
        <dbReference type="Proteomes" id="UP000749559"/>
    </source>
</evidence>
<evidence type="ECO:0000256" key="4">
    <source>
        <dbReference type="ARBA" id="ARBA00023040"/>
    </source>
</evidence>
<dbReference type="PANTHER" id="PTHR24243">
    <property type="entry name" value="G-PROTEIN COUPLED RECEPTOR"/>
    <property type="match status" value="1"/>
</dbReference>
<evidence type="ECO:0000256" key="7">
    <source>
        <dbReference type="ARBA" id="ARBA00023224"/>
    </source>
</evidence>
<sequence length="309" mass="35156">SSMAGPGRLLWTYAGPILLILGIIGNILSIIILLRKSLRRLSWSLYLVTLAISDILVLCTTTFDYWMRMWKNIHVYTFSAAGCKIENFLTYFSVHFSAWILVAVTLERLLFLYWPLRARILFTRKVAAIIIAIIAAALTLVNMHIFWNFQLTCRRRRCACRPLGDGFVWSIIDLCMSTLIPFIIIAICNGFFVKKLLFLRSTTHSTSEAYKQKARATSIMMLSITMTFIILNLPITIVICLNNTTLKEDPVLRLALGKAWVFTVFLHQLNSIVNVVLYYLSNSRFQKEVKTILCGNKVSPVSIVTTDGI</sequence>
<proteinExistence type="predicted"/>
<dbReference type="PANTHER" id="PTHR24243:SF230">
    <property type="entry name" value="G-PROTEIN COUPLED RECEPTORS FAMILY 1 PROFILE DOMAIN-CONTAINING PROTEIN"/>
    <property type="match status" value="1"/>
</dbReference>
<accession>A0A8S4NR84</accession>
<dbReference type="Pfam" id="PF00001">
    <property type="entry name" value="7tm_1"/>
    <property type="match status" value="1"/>
</dbReference>
<dbReference type="PROSITE" id="PS50262">
    <property type="entry name" value="G_PROTEIN_RECEP_F1_2"/>
    <property type="match status" value="1"/>
</dbReference>
<dbReference type="GO" id="GO:0005886">
    <property type="term" value="C:plasma membrane"/>
    <property type="evidence" value="ECO:0007669"/>
    <property type="project" value="TreeGrafter"/>
</dbReference>
<organism evidence="10 11">
    <name type="scientific">Owenia fusiformis</name>
    <name type="common">Polychaete worm</name>
    <dbReference type="NCBI Taxonomy" id="6347"/>
    <lineage>
        <taxon>Eukaryota</taxon>
        <taxon>Metazoa</taxon>
        <taxon>Spiralia</taxon>
        <taxon>Lophotrochozoa</taxon>
        <taxon>Annelida</taxon>
        <taxon>Polychaeta</taxon>
        <taxon>Sedentaria</taxon>
        <taxon>Canalipalpata</taxon>
        <taxon>Sabellida</taxon>
        <taxon>Oweniida</taxon>
        <taxon>Oweniidae</taxon>
        <taxon>Owenia</taxon>
    </lineage>
</organism>
<keyword evidence="4" id="KW-0297">G-protein coupled receptor</keyword>